<dbReference type="SMART" id="SM00979">
    <property type="entry name" value="TIFY"/>
    <property type="match status" value="1"/>
</dbReference>
<keyword evidence="3" id="KW-0832">Ubl conjugation</keyword>
<dbReference type="PANTHER" id="PTHR33077:SF17">
    <property type="entry name" value="PROTEIN TIFY 5B"/>
    <property type="match status" value="1"/>
</dbReference>
<evidence type="ECO:0000313" key="7">
    <source>
        <dbReference type="Proteomes" id="UP000515123"/>
    </source>
</evidence>
<dbReference type="Gramene" id="Aco005108.1.mrna1">
    <property type="protein sequence ID" value="Aco005108.1.mrna1"/>
    <property type="gene ID" value="Aco005108.1.path1"/>
</dbReference>
<comment type="function">
    <text evidence="4">Repressor of jasmonate responses.</text>
</comment>
<comment type="domain">
    <text evidence="4">The jas domain is required for interaction with COI1.</text>
</comment>
<evidence type="ECO:0000256" key="2">
    <source>
        <dbReference type="ARBA" id="ARBA00022819"/>
    </source>
</evidence>
<protein>
    <recommendedName>
        <fullName evidence="4">Protein TIFY</fullName>
    </recommendedName>
    <alternativeName>
        <fullName evidence="4">Jasmonate ZIM domain-containing protein</fullName>
    </alternativeName>
</protein>
<dbReference type="InterPro" id="IPR040390">
    <property type="entry name" value="TIFY/JAZ"/>
</dbReference>
<evidence type="ECO:0000256" key="1">
    <source>
        <dbReference type="ARBA" id="ARBA00008614"/>
    </source>
</evidence>
<dbReference type="GO" id="GO:0005634">
    <property type="term" value="C:nucleus"/>
    <property type="evidence" value="ECO:0007669"/>
    <property type="project" value="UniProtKB-SubCell"/>
</dbReference>
<reference evidence="8" key="2">
    <citation type="submission" date="2025-08" db="UniProtKB">
        <authorList>
            <consortium name="RefSeq"/>
        </authorList>
    </citation>
    <scope>IDENTIFICATION</scope>
    <source>
        <tissue evidence="8">Leaf</tissue>
    </source>
</reference>
<accession>A0A6P5F7H5</accession>
<comment type="similarity">
    <text evidence="1 4">Belongs to the TIFY/JAZ family.</text>
</comment>
<dbReference type="AlphaFoldDB" id="A0A6P5F7H5"/>
<sequence length="179" mass="19893">MVIGEPELCLRLGIGDDRPSGDVDSAKVCRDARCFEIKEKCQEKQQQQQNKQITIFYKGQICVCDITEIQARAIITMANQAMGNTANKNGKHTSIDTNNRYKHRQVVENSCNTKAPSRTPHSISPHGSNVNPPPQLLNSGLTMKRSLQRFLQKRKARLTAAAAAPYDARIKELLSSSIS</sequence>
<dbReference type="Pfam" id="PF06200">
    <property type="entry name" value="tify"/>
    <property type="match status" value="1"/>
</dbReference>
<feature type="region of interest" description="Disordered" evidence="5">
    <location>
        <begin position="111"/>
        <end position="131"/>
    </location>
</feature>
<dbReference type="InterPro" id="IPR018467">
    <property type="entry name" value="CCT_CS"/>
</dbReference>
<dbReference type="Pfam" id="PF09425">
    <property type="entry name" value="Jas_motif"/>
    <property type="match status" value="1"/>
</dbReference>
<dbReference type="RefSeq" id="XP_020091929.1">
    <property type="nucleotide sequence ID" value="XM_020236340.1"/>
</dbReference>
<evidence type="ECO:0000256" key="4">
    <source>
        <dbReference type="RuleBase" id="RU369065"/>
    </source>
</evidence>
<name>A0A6P5F7H5_ANACO</name>
<keyword evidence="2 4" id="KW-1184">Jasmonic acid signaling pathway</keyword>
<dbReference type="GeneID" id="109712648"/>
<reference evidence="7" key="1">
    <citation type="journal article" date="2015" name="Nat. Genet.">
        <title>The pineapple genome and the evolution of CAM photosynthesis.</title>
        <authorList>
            <person name="Ming R."/>
            <person name="VanBuren R."/>
            <person name="Wai C.M."/>
            <person name="Tang H."/>
            <person name="Schatz M.C."/>
            <person name="Bowers J.E."/>
            <person name="Lyons E."/>
            <person name="Wang M.L."/>
            <person name="Chen J."/>
            <person name="Biggers E."/>
            <person name="Zhang J."/>
            <person name="Huang L."/>
            <person name="Zhang L."/>
            <person name="Miao W."/>
            <person name="Zhang J."/>
            <person name="Ye Z."/>
            <person name="Miao C."/>
            <person name="Lin Z."/>
            <person name="Wang H."/>
            <person name="Zhou H."/>
            <person name="Yim W.C."/>
            <person name="Priest H.D."/>
            <person name="Zheng C."/>
            <person name="Woodhouse M."/>
            <person name="Edger P.P."/>
            <person name="Guyot R."/>
            <person name="Guo H.B."/>
            <person name="Guo H."/>
            <person name="Zheng G."/>
            <person name="Singh R."/>
            <person name="Sharma A."/>
            <person name="Min X."/>
            <person name="Zheng Y."/>
            <person name="Lee H."/>
            <person name="Gurtowski J."/>
            <person name="Sedlazeck F.J."/>
            <person name="Harkess A."/>
            <person name="McKain M.R."/>
            <person name="Liao Z."/>
            <person name="Fang J."/>
            <person name="Liu J."/>
            <person name="Zhang X."/>
            <person name="Zhang Q."/>
            <person name="Hu W."/>
            <person name="Qin Y."/>
            <person name="Wang K."/>
            <person name="Chen L.Y."/>
            <person name="Shirley N."/>
            <person name="Lin Y.R."/>
            <person name="Liu L.Y."/>
            <person name="Hernandez A.G."/>
            <person name="Wright C.L."/>
            <person name="Bulone V."/>
            <person name="Tuskan G.A."/>
            <person name="Heath K."/>
            <person name="Zee F."/>
            <person name="Moore P.H."/>
            <person name="Sunkar R."/>
            <person name="Leebens-Mack J.H."/>
            <person name="Mockler T."/>
            <person name="Bennetzen J.L."/>
            <person name="Freeling M."/>
            <person name="Sankoff D."/>
            <person name="Paterson A.H."/>
            <person name="Zhu X."/>
            <person name="Yang X."/>
            <person name="Smith J.A."/>
            <person name="Cushman J.C."/>
            <person name="Paull R.E."/>
            <person name="Yu Q."/>
        </authorList>
    </citation>
    <scope>NUCLEOTIDE SEQUENCE [LARGE SCALE GENOMIC DNA]</scope>
    <source>
        <strain evidence="7">cv. F153</strain>
    </source>
</reference>
<dbReference type="GO" id="GO:2000022">
    <property type="term" value="P:regulation of jasmonic acid mediated signaling pathway"/>
    <property type="evidence" value="ECO:0007669"/>
    <property type="project" value="UniProtKB-UniRule"/>
</dbReference>
<keyword evidence="4" id="KW-0539">Nucleus</keyword>
<evidence type="ECO:0000259" key="6">
    <source>
        <dbReference type="PROSITE" id="PS51320"/>
    </source>
</evidence>
<dbReference type="PROSITE" id="PS51320">
    <property type="entry name" value="TIFY"/>
    <property type="match status" value="1"/>
</dbReference>
<comment type="subcellular location">
    <subcellularLocation>
        <location evidence="4">Nucleus</location>
    </subcellularLocation>
</comment>
<proteinExistence type="inferred from homology"/>
<gene>
    <name evidence="8" type="primary">LOC109712648</name>
</gene>
<keyword evidence="7" id="KW-1185">Reference proteome</keyword>
<dbReference type="InterPro" id="IPR010399">
    <property type="entry name" value="Tify_dom"/>
</dbReference>
<dbReference type="Proteomes" id="UP000515123">
    <property type="component" value="Linkage group 7"/>
</dbReference>
<organism evidence="7 8">
    <name type="scientific">Ananas comosus</name>
    <name type="common">Pineapple</name>
    <name type="synonym">Ananas ananas</name>
    <dbReference type="NCBI Taxonomy" id="4615"/>
    <lineage>
        <taxon>Eukaryota</taxon>
        <taxon>Viridiplantae</taxon>
        <taxon>Streptophyta</taxon>
        <taxon>Embryophyta</taxon>
        <taxon>Tracheophyta</taxon>
        <taxon>Spermatophyta</taxon>
        <taxon>Magnoliopsida</taxon>
        <taxon>Liliopsida</taxon>
        <taxon>Poales</taxon>
        <taxon>Bromeliaceae</taxon>
        <taxon>Bromelioideae</taxon>
        <taxon>Ananas</taxon>
    </lineage>
</organism>
<dbReference type="GO" id="GO:0009611">
    <property type="term" value="P:response to wounding"/>
    <property type="evidence" value="ECO:0007669"/>
    <property type="project" value="UniProtKB-UniRule"/>
</dbReference>
<dbReference type="OrthoDB" id="782771at2759"/>
<feature type="domain" description="Tify" evidence="6">
    <location>
        <begin position="46"/>
        <end position="80"/>
    </location>
</feature>
<dbReference type="PANTHER" id="PTHR33077">
    <property type="entry name" value="PROTEIN TIFY 4A-RELATED-RELATED"/>
    <property type="match status" value="1"/>
</dbReference>
<dbReference type="GO" id="GO:0031347">
    <property type="term" value="P:regulation of defense response"/>
    <property type="evidence" value="ECO:0007669"/>
    <property type="project" value="UniProtKB-UniRule"/>
</dbReference>
<evidence type="ECO:0000256" key="3">
    <source>
        <dbReference type="ARBA" id="ARBA00022843"/>
    </source>
</evidence>
<evidence type="ECO:0000313" key="8">
    <source>
        <dbReference type="RefSeq" id="XP_020091929.1"/>
    </source>
</evidence>
<evidence type="ECO:0000256" key="5">
    <source>
        <dbReference type="SAM" id="MobiDB-lite"/>
    </source>
</evidence>